<feature type="transmembrane region" description="Helical" evidence="7">
    <location>
        <begin position="1228"/>
        <end position="1248"/>
    </location>
</feature>
<sequence>MEAARSAEAADSATSKWMKMISSTFLGEGASSSLFARRPSGSSGGGSAGVSQESLGRWAKLRAENGLDPTPELKIALVGGSAVGKTSIVRRWLQRSYPATYSPTIGVDVSTITYKHRGQELLLHLWDVSSAEVDTSASSLHSLLCEDLDGIFFVFNVHRVSSIAAIDKWRHCLSKYISPKEVPCFLLSHKADLLQKRVMTSDDIAAYARAAGYKGWMWTVGKSNFGENEKNPAVREALERMVEFICRDRIATEHIRLARLARPLGILETSGNPAPLEVIQTDDALHHFSTSLLRIPTKAITTLPRDENLMPINEKDEREEKKKPGAHVATALRDEKRAPTYGGNWILGNDKGVYLRATTNSSMLGNDETDDDSESVEEFQFPFSGARQLHEEEDAAAAAEARRREKEEEDLERRREAEKAERDRRNDQEAWHFFAGSISRAQAEGLLENREPGTFLLRRKDAQTLILSYMGPDHMHHVLIEFSNQRYHIGSSKASLATSFTTLWKCLRSVRRYAYRGLVFSRNMDFSVVNKQELVVEDESNASGSATDATTPTAAPITPSIWRTRTRSGSSSSLGDRSSTNNSRHASPTAAPRKARHTPGLQANQEQVKIPPQTRIDELSGEFYDLLAERLSFLAVQQKGEAPEEDIAPLLEMVAQEKSEQRQVRGNNAETQWRQLVKNMEAWNRIVMNLELNFTSDLPAAITTQLTRMTEDAPLLVESSCGRRSPSPRCTTDEATLELEIGQLQSQLNGHEGGNRPISIKTQQNHKRPKAIRTESGGGSSTVSHTRSVKLAEKISVVAVVVHLLKGNIGPGAMSLPNGFSKTGIYAGPVLFVVVALVSVYNMDLLLRCKHIVSPNAPMSFGDVGREILGPKGKLLIDVFLVGTQLGICCVYFTFVATNIHVVLPESLQDAINERQLIFAIFPILLMLSWVRTLRRITPLSGLANCAVLSGIAIVFYYSIDYWKHPRVPREAPVLVEWSQLPEFYGTAVYSFEGIGLVLPIQNAMAEPDRFPRVLAMCMLSILVLFLFIGEVPTIAFGRINNGSMTAVLHDYCEGWLVTMANVALAFACTLSFPIQFYPAIDVLERMLRHKSVMRPAPPSEPVQVALEARRRRKARKKQQYRSLRGLEGGLDYHDDHDVLLSSSSNNSRPPSLFSLQTMRHSFSPMASPAAVVAAASASSSRSTGRLERLVCNLSPYECNRTLFRSMLCTGLMAIAVCVPDVGLLISLFGSVGSSMLAIVLPPILYLVATGSTLSLPSRVFHWGIIVFGVVGMLAGTVQAMRQVISSFN</sequence>
<comment type="caution">
    <text evidence="9">The sequence shown here is derived from an EMBL/GenBank/DDBJ whole genome shotgun (WGS) entry which is preliminary data.</text>
</comment>
<dbReference type="SMART" id="SM00173">
    <property type="entry name" value="RAS"/>
    <property type="match status" value="1"/>
</dbReference>
<dbReference type="GO" id="GO:0003924">
    <property type="term" value="F:GTPase activity"/>
    <property type="evidence" value="ECO:0007669"/>
    <property type="project" value="InterPro"/>
</dbReference>
<feature type="compositionally biased region" description="Low complexity" evidence="6">
    <location>
        <begin position="542"/>
        <end position="560"/>
    </location>
</feature>
<feature type="transmembrane region" description="Helical" evidence="7">
    <location>
        <begin position="943"/>
        <end position="960"/>
    </location>
</feature>
<feature type="region of interest" description="Disordered" evidence="6">
    <location>
        <begin position="539"/>
        <end position="613"/>
    </location>
</feature>
<feature type="transmembrane region" description="Helical" evidence="7">
    <location>
        <begin position="984"/>
        <end position="1002"/>
    </location>
</feature>
<feature type="transmembrane region" description="Helical" evidence="7">
    <location>
        <begin position="1014"/>
        <end position="1036"/>
    </location>
</feature>
<keyword evidence="3 7" id="KW-1133">Transmembrane helix</keyword>
<keyword evidence="10" id="KW-1185">Reference proteome</keyword>
<dbReference type="Gene3D" id="3.40.50.300">
    <property type="entry name" value="P-loop containing nucleotide triphosphate hydrolases"/>
    <property type="match status" value="1"/>
</dbReference>
<dbReference type="Pfam" id="PF00071">
    <property type="entry name" value="Ras"/>
    <property type="match status" value="1"/>
</dbReference>
<evidence type="ECO:0000256" key="3">
    <source>
        <dbReference type="ARBA" id="ARBA00022989"/>
    </source>
</evidence>
<keyword evidence="4 7" id="KW-0472">Membrane</keyword>
<dbReference type="CDD" id="cd00173">
    <property type="entry name" value="SH2"/>
    <property type="match status" value="1"/>
</dbReference>
<dbReference type="GO" id="GO:0016020">
    <property type="term" value="C:membrane"/>
    <property type="evidence" value="ECO:0007669"/>
    <property type="project" value="UniProtKB-SubCell"/>
</dbReference>
<dbReference type="PANTHER" id="PTHR22950">
    <property type="entry name" value="AMINO ACID TRANSPORTER"/>
    <property type="match status" value="1"/>
</dbReference>
<dbReference type="PROSITE" id="PS51419">
    <property type="entry name" value="RAB"/>
    <property type="match status" value="1"/>
</dbReference>
<feature type="transmembrane region" description="Helical" evidence="7">
    <location>
        <begin position="1203"/>
        <end position="1222"/>
    </location>
</feature>
<evidence type="ECO:0000256" key="2">
    <source>
        <dbReference type="ARBA" id="ARBA00022692"/>
    </source>
</evidence>
<evidence type="ECO:0000256" key="6">
    <source>
        <dbReference type="SAM" id="MobiDB-lite"/>
    </source>
</evidence>
<comment type="subcellular location">
    <subcellularLocation>
        <location evidence="1">Membrane</location>
        <topology evidence="1">Multi-pass membrane protein</topology>
    </subcellularLocation>
</comment>
<feature type="domain" description="SH2" evidence="8">
    <location>
        <begin position="433"/>
        <end position="503"/>
    </location>
</feature>
<dbReference type="SMART" id="SM00175">
    <property type="entry name" value="RAB"/>
    <property type="match status" value="1"/>
</dbReference>
<dbReference type="Gene3D" id="3.30.505.10">
    <property type="entry name" value="SH2 domain"/>
    <property type="match status" value="1"/>
</dbReference>
<evidence type="ECO:0000256" key="1">
    <source>
        <dbReference type="ARBA" id="ARBA00004141"/>
    </source>
</evidence>
<feature type="region of interest" description="Disordered" evidence="6">
    <location>
        <begin position="748"/>
        <end position="785"/>
    </location>
</feature>
<dbReference type="InterPro" id="IPR000980">
    <property type="entry name" value="SH2"/>
</dbReference>
<name>A0AAD9G5J1_9STRA</name>
<keyword evidence="2 7" id="KW-0812">Transmembrane</keyword>
<dbReference type="GO" id="GO:0015179">
    <property type="term" value="F:L-amino acid transmembrane transporter activity"/>
    <property type="evidence" value="ECO:0007669"/>
    <property type="project" value="TreeGrafter"/>
</dbReference>
<dbReference type="PRINTS" id="PR00449">
    <property type="entry name" value="RASTRNSFRMNG"/>
</dbReference>
<feature type="compositionally biased region" description="Basic and acidic residues" evidence="6">
    <location>
        <begin position="400"/>
        <end position="422"/>
    </location>
</feature>
<evidence type="ECO:0000259" key="8">
    <source>
        <dbReference type="PROSITE" id="PS50001"/>
    </source>
</evidence>
<dbReference type="InterPro" id="IPR013057">
    <property type="entry name" value="AA_transpt_TM"/>
</dbReference>
<keyword evidence="5" id="KW-0727">SH2 domain</keyword>
<feature type="transmembrane region" description="Helical" evidence="7">
    <location>
        <begin position="824"/>
        <end position="841"/>
    </location>
</feature>
<dbReference type="Pfam" id="PF00017">
    <property type="entry name" value="SH2"/>
    <property type="match status" value="1"/>
</dbReference>
<dbReference type="Pfam" id="PF01490">
    <property type="entry name" value="Aa_trans"/>
    <property type="match status" value="1"/>
</dbReference>
<dbReference type="PANTHER" id="PTHR22950:SF681">
    <property type="entry name" value="SH2 DOMAIN-CONTAINING PROTEIN"/>
    <property type="match status" value="1"/>
</dbReference>
<reference evidence="9" key="1">
    <citation type="submission" date="2023-08" db="EMBL/GenBank/DDBJ databases">
        <title>Reference Genome Resource for the Citrus Pathogen Phytophthora citrophthora.</title>
        <authorList>
            <person name="Moller H."/>
            <person name="Coetzee B."/>
            <person name="Rose L.J."/>
            <person name="Van Niekerk J.M."/>
        </authorList>
    </citation>
    <scope>NUCLEOTIDE SEQUENCE</scope>
    <source>
        <strain evidence="9">STE-U-9442</strain>
    </source>
</reference>
<accession>A0AAD9G5J1</accession>
<dbReference type="Proteomes" id="UP001259832">
    <property type="component" value="Unassembled WGS sequence"/>
</dbReference>
<dbReference type="GO" id="GO:0005525">
    <property type="term" value="F:GTP binding"/>
    <property type="evidence" value="ECO:0007669"/>
    <property type="project" value="InterPro"/>
</dbReference>
<feature type="transmembrane region" description="Helical" evidence="7">
    <location>
        <begin position="1056"/>
        <end position="1081"/>
    </location>
</feature>
<feature type="region of interest" description="Disordered" evidence="6">
    <location>
        <begin position="383"/>
        <end position="422"/>
    </location>
</feature>
<evidence type="ECO:0000256" key="5">
    <source>
        <dbReference type="PROSITE-ProRule" id="PRU00191"/>
    </source>
</evidence>
<organism evidence="9 10">
    <name type="scientific">Phytophthora citrophthora</name>
    <dbReference type="NCBI Taxonomy" id="4793"/>
    <lineage>
        <taxon>Eukaryota</taxon>
        <taxon>Sar</taxon>
        <taxon>Stramenopiles</taxon>
        <taxon>Oomycota</taxon>
        <taxon>Peronosporomycetes</taxon>
        <taxon>Peronosporales</taxon>
        <taxon>Peronosporaceae</taxon>
        <taxon>Phytophthora</taxon>
    </lineage>
</organism>
<dbReference type="InterPro" id="IPR027417">
    <property type="entry name" value="P-loop_NTPase"/>
</dbReference>
<dbReference type="SUPFAM" id="SSF52540">
    <property type="entry name" value="P-loop containing nucleoside triphosphate hydrolases"/>
    <property type="match status" value="1"/>
</dbReference>
<evidence type="ECO:0000256" key="7">
    <source>
        <dbReference type="SAM" id="Phobius"/>
    </source>
</evidence>
<proteinExistence type="predicted"/>
<evidence type="ECO:0000313" key="9">
    <source>
        <dbReference type="EMBL" id="KAK1932215.1"/>
    </source>
</evidence>
<feature type="transmembrane region" description="Helical" evidence="7">
    <location>
        <begin position="1260"/>
        <end position="1281"/>
    </location>
</feature>
<dbReference type="InterPro" id="IPR001806">
    <property type="entry name" value="Small_GTPase"/>
</dbReference>
<dbReference type="PROSITE" id="PS50001">
    <property type="entry name" value="SH2"/>
    <property type="match status" value="1"/>
</dbReference>
<feature type="transmembrane region" description="Helical" evidence="7">
    <location>
        <begin position="915"/>
        <end position="931"/>
    </location>
</feature>
<gene>
    <name evidence="9" type="ORF">P3T76_012209</name>
</gene>
<evidence type="ECO:0000313" key="10">
    <source>
        <dbReference type="Proteomes" id="UP001259832"/>
    </source>
</evidence>
<dbReference type="EMBL" id="JASMQC010000030">
    <property type="protein sequence ID" value="KAK1932215.1"/>
    <property type="molecule type" value="Genomic_DNA"/>
</dbReference>
<protein>
    <submittedName>
        <fullName evidence="9">Proton-coupled amino acid transporter 1</fullName>
    </submittedName>
</protein>
<dbReference type="InterPro" id="IPR036860">
    <property type="entry name" value="SH2_dom_sf"/>
</dbReference>
<dbReference type="SMART" id="SM00252">
    <property type="entry name" value="SH2"/>
    <property type="match status" value="1"/>
</dbReference>
<evidence type="ECO:0000256" key="4">
    <source>
        <dbReference type="ARBA" id="ARBA00023136"/>
    </source>
</evidence>
<feature type="transmembrane region" description="Helical" evidence="7">
    <location>
        <begin position="875"/>
        <end position="895"/>
    </location>
</feature>
<dbReference type="PROSITE" id="PS51421">
    <property type="entry name" value="RAS"/>
    <property type="match status" value="1"/>
</dbReference>
<feature type="compositionally biased region" description="Low complexity" evidence="6">
    <location>
        <begin position="567"/>
        <end position="583"/>
    </location>
</feature>
<dbReference type="CDD" id="cd00154">
    <property type="entry name" value="Rab"/>
    <property type="match status" value="1"/>
</dbReference>
<dbReference type="SUPFAM" id="SSF55550">
    <property type="entry name" value="SH2 domain"/>
    <property type="match status" value="1"/>
</dbReference>